<dbReference type="GO" id="GO:0005886">
    <property type="term" value="C:plasma membrane"/>
    <property type="evidence" value="ECO:0007669"/>
    <property type="project" value="UniProtKB-SubCell"/>
</dbReference>
<sequence length="478" mass="53990">MPQTLVNLWPVLLALISFLVALATSVHILLRKRDSRASIAWIGLVWLAPLLGAFTYLLLGINRIHSRAKERIPQRNRPPTPPLLAYSPDALAQFVPEALKGLSRLSSQVSQQPLLGGNRINPLWGGDEAFPRMLKRIQEAEQSITLSTFILRNDTMGRAFVDALAQAQARGVAVRLLVDFMGLRYSLPTVKWRLKRQKLIYAEFMPPRWPNSLPFLNLRNHRKLLICDGLYGFTGGMNISAQNCHKRGEALLEDIHFELEGPVVTELQSIFAEDWFASCGETLTGQPWFQAPVTPGSTLARAIADGPDDRFNTLRQVMLGAIHSAHHHLRIMTPYFVPDTSLSEALITAALRGVRVQILLPSNNNLRIVDWACRAHLDEFIQQGVEVAFSSGCFNHSKLFMVDEGWCLPGSANWDNRSLALNFECNLECYDEWLTRRLNQHFDQRFQDAERLSLEQIQQWSLGVRLRNATAALLSPYL</sequence>
<feature type="domain" description="PLD phosphodiesterase" evidence="7">
    <location>
        <begin position="391"/>
        <end position="418"/>
    </location>
</feature>
<feature type="domain" description="PLD phosphodiesterase" evidence="7">
    <location>
        <begin position="216"/>
        <end position="243"/>
    </location>
</feature>
<keyword evidence="5 6" id="KW-0472">Membrane</keyword>
<accession>A0A5A9W032</accession>
<dbReference type="SMART" id="SM00155">
    <property type="entry name" value="PLDc"/>
    <property type="match status" value="2"/>
</dbReference>
<evidence type="ECO:0000313" key="9">
    <source>
        <dbReference type="Proteomes" id="UP000325302"/>
    </source>
</evidence>
<gene>
    <name evidence="8" type="ORF">E1H14_10030</name>
</gene>
<organism evidence="8 9">
    <name type="scientific">Nitrincola tapanii</name>
    <dbReference type="NCBI Taxonomy" id="1708751"/>
    <lineage>
        <taxon>Bacteria</taxon>
        <taxon>Pseudomonadati</taxon>
        <taxon>Pseudomonadota</taxon>
        <taxon>Gammaproteobacteria</taxon>
        <taxon>Oceanospirillales</taxon>
        <taxon>Oceanospirillaceae</taxon>
        <taxon>Nitrincola</taxon>
    </lineage>
</organism>
<evidence type="ECO:0000256" key="4">
    <source>
        <dbReference type="ARBA" id="ARBA00022989"/>
    </source>
</evidence>
<evidence type="ECO:0000256" key="5">
    <source>
        <dbReference type="ARBA" id="ARBA00023136"/>
    </source>
</evidence>
<dbReference type="GO" id="GO:0032049">
    <property type="term" value="P:cardiolipin biosynthetic process"/>
    <property type="evidence" value="ECO:0007669"/>
    <property type="project" value="UniProtKB-ARBA"/>
</dbReference>
<feature type="transmembrane region" description="Helical" evidence="6">
    <location>
        <begin position="37"/>
        <end position="59"/>
    </location>
</feature>
<comment type="caution">
    <text evidence="8">The sequence shown here is derived from an EMBL/GenBank/DDBJ whole genome shotgun (WGS) entry which is preliminary data.</text>
</comment>
<dbReference type="Gene3D" id="3.30.870.10">
    <property type="entry name" value="Endonuclease Chain A"/>
    <property type="match status" value="2"/>
</dbReference>
<keyword evidence="3 6" id="KW-0812">Transmembrane</keyword>
<dbReference type="OrthoDB" id="9762009at2"/>
<dbReference type="Pfam" id="PF13396">
    <property type="entry name" value="PLDc_N"/>
    <property type="match status" value="1"/>
</dbReference>
<dbReference type="InterPro" id="IPR001736">
    <property type="entry name" value="PLipase_D/transphosphatidylase"/>
</dbReference>
<dbReference type="CDD" id="cd09157">
    <property type="entry name" value="PLDc_CLS_unchar2_1"/>
    <property type="match status" value="1"/>
</dbReference>
<reference evidence="8 9" key="1">
    <citation type="submission" date="2019-03" db="EMBL/GenBank/DDBJ databases">
        <title>Nitrincola sp. nov. isolated from an Indian soda lake.</title>
        <authorList>
            <person name="Joshi A."/>
            <person name="Thite S.V."/>
            <person name="Joseph N."/>
            <person name="Dhotre D."/>
            <person name="Moorthy M."/>
            <person name="Shouche Y.S."/>
        </authorList>
    </citation>
    <scope>NUCLEOTIDE SEQUENCE [LARGE SCALE GENOMIC DNA]</scope>
    <source>
        <strain evidence="8 9">MEB193</strain>
    </source>
</reference>
<dbReference type="PROSITE" id="PS50035">
    <property type="entry name" value="PLD"/>
    <property type="match status" value="2"/>
</dbReference>
<dbReference type="Pfam" id="PF13091">
    <property type="entry name" value="PLDc_2"/>
    <property type="match status" value="2"/>
</dbReference>
<name>A0A5A9W032_9GAMM</name>
<dbReference type="EMBL" id="SMRS01000007">
    <property type="protein sequence ID" value="KAA0874107.1"/>
    <property type="molecule type" value="Genomic_DNA"/>
</dbReference>
<evidence type="ECO:0000256" key="6">
    <source>
        <dbReference type="SAM" id="Phobius"/>
    </source>
</evidence>
<dbReference type="InterPro" id="IPR027379">
    <property type="entry name" value="CLS_N"/>
</dbReference>
<dbReference type="AlphaFoldDB" id="A0A5A9W032"/>
<evidence type="ECO:0000259" key="7">
    <source>
        <dbReference type="PROSITE" id="PS50035"/>
    </source>
</evidence>
<keyword evidence="9" id="KW-1185">Reference proteome</keyword>
<dbReference type="Proteomes" id="UP000325302">
    <property type="component" value="Unassembled WGS sequence"/>
</dbReference>
<feature type="transmembrane region" description="Helical" evidence="6">
    <location>
        <begin position="6"/>
        <end position="30"/>
    </location>
</feature>
<evidence type="ECO:0000313" key="8">
    <source>
        <dbReference type="EMBL" id="KAA0874107.1"/>
    </source>
</evidence>
<comment type="subcellular location">
    <subcellularLocation>
        <location evidence="1">Cell membrane</location>
        <topology evidence="1">Multi-pass membrane protein</topology>
    </subcellularLocation>
</comment>
<dbReference type="SUPFAM" id="SSF56024">
    <property type="entry name" value="Phospholipase D/nuclease"/>
    <property type="match status" value="2"/>
</dbReference>
<dbReference type="PANTHER" id="PTHR21248">
    <property type="entry name" value="CARDIOLIPIN SYNTHASE"/>
    <property type="match status" value="1"/>
</dbReference>
<keyword evidence="4 6" id="KW-1133">Transmembrane helix</keyword>
<dbReference type="PANTHER" id="PTHR21248:SF22">
    <property type="entry name" value="PHOSPHOLIPASE D"/>
    <property type="match status" value="1"/>
</dbReference>
<dbReference type="RefSeq" id="WP_149391339.1">
    <property type="nucleotide sequence ID" value="NZ_SMRS01000007.1"/>
</dbReference>
<proteinExistence type="predicted"/>
<evidence type="ECO:0000256" key="1">
    <source>
        <dbReference type="ARBA" id="ARBA00004651"/>
    </source>
</evidence>
<evidence type="ECO:0000256" key="2">
    <source>
        <dbReference type="ARBA" id="ARBA00022475"/>
    </source>
</evidence>
<protein>
    <submittedName>
        <fullName evidence="8">Cardiolipin synthase</fullName>
    </submittedName>
</protein>
<dbReference type="GO" id="GO:0008808">
    <property type="term" value="F:cardiolipin synthase activity"/>
    <property type="evidence" value="ECO:0007669"/>
    <property type="project" value="TreeGrafter"/>
</dbReference>
<dbReference type="InterPro" id="IPR025202">
    <property type="entry name" value="PLD-like_dom"/>
</dbReference>
<keyword evidence="2" id="KW-1003">Cell membrane</keyword>
<evidence type="ECO:0000256" key="3">
    <source>
        <dbReference type="ARBA" id="ARBA00022692"/>
    </source>
</evidence>